<name>A0A232FCF0_9HYME</name>
<comment type="caution">
    <text evidence="2">The sequence shown here is derived from an EMBL/GenBank/DDBJ whole genome shotgun (WGS) entry which is preliminary data.</text>
</comment>
<evidence type="ECO:0000256" key="1">
    <source>
        <dbReference type="SAM" id="Phobius"/>
    </source>
</evidence>
<keyword evidence="1" id="KW-1133">Transmembrane helix</keyword>
<accession>A0A232FCF0</accession>
<dbReference type="Proteomes" id="UP000215335">
    <property type="component" value="Unassembled WGS sequence"/>
</dbReference>
<protein>
    <submittedName>
        <fullName evidence="2">Uncharacterized protein</fullName>
    </submittedName>
</protein>
<proteinExistence type="predicted"/>
<sequence length="71" mass="8491">MPLNNDYFSMNFSSRGNSVTRHFFSIGTWFCIILNMYNWKISSPVACPNIFSPFLESRIVYFSRRIPHMRF</sequence>
<evidence type="ECO:0000313" key="2">
    <source>
        <dbReference type="EMBL" id="OXU28118.1"/>
    </source>
</evidence>
<reference evidence="2 3" key="1">
    <citation type="journal article" date="2017" name="Curr. Biol.">
        <title>The Evolution of Venom by Co-option of Single-Copy Genes.</title>
        <authorList>
            <person name="Martinson E.O."/>
            <person name="Mrinalini"/>
            <person name="Kelkar Y.D."/>
            <person name="Chang C.H."/>
            <person name="Werren J.H."/>
        </authorList>
    </citation>
    <scope>NUCLEOTIDE SEQUENCE [LARGE SCALE GENOMIC DNA]</scope>
    <source>
        <strain evidence="2 3">Alberta</strain>
        <tissue evidence="2">Whole body</tissue>
    </source>
</reference>
<keyword evidence="3" id="KW-1185">Reference proteome</keyword>
<gene>
    <name evidence="2" type="ORF">TSAR_012677</name>
</gene>
<dbReference type="EMBL" id="NNAY01000476">
    <property type="protein sequence ID" value="OXU28118.1"/>
    <property type="molecule type" value="Genomic_DNA"/>
</dbReference>
<organism evidence="2 3">
    <name type="scientific">Trichomalopsis sarcophagae</name>
    <dbReference type="NCBI Taxonomy" id="543379"/>
    <lineage>
        <taxon>Eukaryota</taxon>
        <taxon>Metazoa</taxon>
        <taxon>Ecdysozoa</taxon>
        <taxon>Arthropoda</taxon>
        <taxon>Hexapoda</taxon>
        <taxon>Insecta</taxon>
        <taxon>Pterygota</taxon>
        <taxon>Neoptera</taxon>
        <taxon>Endopterygota</taxon>
        <taxon>Hymenoptera</taxon>
        <taxon>Apocrita</taxon>
        <taxon>Proctotrupomorpha</taxon>
        <taxon>Chalcidoidea</taxon>
        <taxon>Pteromalidae</taxon>
        <taxon>Pteromalinae</taxon>
        <taxon>Trichomalopsis</taxon>
    </lineage>
</organism>
<feature type="transmembrane region" description="Helical" evidence="1">
    <location>
        <begin position="20"/>
        <end position="37"/>
    </location>
</feature>
<evidence type="ECO:0000313" key="3">
    <source>
        <dbReference type="Proteomes" id="UP000215335"/>
    </source>
</evidence>
<dbReference type="AlphaFoldDB" id="A0A232FCF0"/>
<keyword evidence="1" id="KW-0812">Transmembrane</keyword>
<keyword evidence="1" id="KW-0472">Membrane</keyword>